<dbReference type="AlphaFoldDB" id="A0A0F9KLB9"/>
<dbReference type="Pfam" id="PF02371">
    <property type="entry name" value="Transposase_20"/>
    <property type="match status" value="1"/>
</dbReference>
<name>A0A0F9KLB9_9ZZZZ</name>
<organism evidence="3">
    <name type="scientific">marine sediment metagenome</name>
    <dbReference type="NCBI Taxonomy" id="412755"/>
    <lineage>
        <taxon>unclassified sequences</taxon>
        <taxon>metagenomes</taxon>
        <taxon>ecological metagenomes</taxon>
    </lineage>
</organism>
<comment type="caution">
    <text evidence="3">The sequence shown here is derived from an EMBL/GenBank/DDBJ whole genome shotgun (WGS) entry which is preliminary data.</text>
</comment>
<sequence length="312" mass="34708">MTKDTIGVDISKGALDAYRFSTGEHRQFLNDLAGCSTFIDWVREDKVDRVVFEPTGPYHRSFERALGKAGVPISKINPRHARRFAEATGSLAKTDRVDAAMLARMGMLLEPATRPIISETLDELRDLSLARQALIKDRTAAKNRQKVLRIGLLRRQNIQRLKQIEGQLTAIHSAIETLVQGNEDLKLRANILISIPGISTLTAHTLLIDMPELGTLDARQVASLAGLAPVTRESGTWKGRSFIRGGRARLRQALYMPALAACRFNPDYKIKYAQMKAAGKPSKVAITAVMRKLIVLANALIRDCRYWTPKRA</sequence>
<evidence type="ECO:0000313" key="3">
    <source>
        <dbReference type="EMBL" id="KKM75571.1"/>
    </source>
</evidence>
<dbReference type="GO" id="GO:0006313">
    <property type="term" value="P:DNA transposition"/>
    <property type="evidence" value="ECO:0007669"/>
    <property type="project" value="InterPro"/>
</dbReference>
<dbReference type="PANTHER" id="PTHR33055">
    <property type="entry name" value="TRANSPOSASE FOR INSERTION SEQUENCE ELEMENT IS1111A"/>
    <property type="match status" value="1"/>
</dbReference>
<gene>
    <name evidence="3" type="ORF">LCGC14_1388970</name>
</gene>
<evidence type="ECO:0000259" key="2">
    <source>
        <dbReference type="Pfam" id="PF02371"/>
    </source>
</evidence>
<dbReference type="EMBL" id="LAZR01008954">
    <property type="protein sequence ID" value="KKM75571.1"/>
    <property type="molecule type" value="Genomic_DNA"/>
</dbReference>
<feature type="domain" description="Transposase IS110-like N-terminal" evidence="1">
    <location>
        <begin position="6"/>
        <end position="144"/>
    </location>
</feature>
<accession>A0A0F9KLB9</accession>
<reference evidence="3" key="1">
    <citation type="journal article" date="2015" name="Nature">
        <title>Complex archaea that bridge the gap between prokaryotes and eukaryotes.</title>
        <authorList>
            <person name="Spang A."/>
            <person name="Saw J.H."/>
            <person name="Jorgensen S.L."/>
            <person name="Zaremba-Niedzwiedzka K."/>
            <person name="Martijn J."/>
            <person name="Lind A.E."/>
            <person name="van Eijk R."/>
            <person name="Schleper C."/>
            <person name="Guy L."/>
            <person name="Ettema T.J."/>
        </authorList>
    </citation>
    <scope>NUCLEOTIDE SEQUENCE</scope>
</reference>
<dbReference type="Pfam" id="PF01548">
    <property type="entry name" value="DEDD_Tnp_IS110"/>
    <property type="match status" value="1"/>
</dbReference>
<dbReference type="PANTHER" id="PTHR33055:SF13">
    <property type="entry name" value="TRANSPOSASE"/>
    <property type="match status" value="1"/>
</dbReference>
<evidence type="ECO:0000259" key="1">
    <source>
        <dbReference type="Pfam" id="PF01548"/>
    </source>
</evidence>
<proteinExistence type="predicted"/>
<dbReference type="InterPro" id="IPR003346">
    <property type="entry name" value="Transposase_20"/>
</dbReference>
<dbReference type="GO" id="GO:0003677">
    <property type="term" value="F:DNA binding"/>
    <property type="evidence" value="ECO:0007669"/>
    <property type="project" value="InterPro"/>
</dbReference>
<dbReference type="GO" id="GO:0004803">
    <property type="term" value="F:transposase activity"/>
    <property type="evidence" value="ECO:0007669"/>
    <property type="project" value="InterPro"/>
</dbReference>
<dbReference type="InterPro" id="IPR002525">
    <property type="entry name" value="Transp_IS110-like_N"/>
</dbReference>
<dbReference type="InterPro" id="IPR047650">
    <property type="entry name" value="Transpos_IS110"/>
</dbReference>
<protein>
    <submittedName>
        <fullName evidence="3">Uncharacterized protein</fullName>
    </submittedName>
</protein>
<feature type="domain" description="Transposase IS116/IS110/IS902 C-terminal" evidence="2">
    <location>
        <begin position="190"/>
        <end position="272"/>
    </location>
</feature>